<evidence type="ECO:0000313" key="2">
    <source>
        <dbReference type="EMBL" id="BFP48821.1"/>
    </source>
</evidence>
<name>A0AB33K4R4_9ACTN</name>
<protein>
    <submittedName>
        <fullName evidence="2">Uncharacterized protein</fullName>
    </submittedName>
</protein>
<accession>A0AB33K4R4</accession>
<sequence length="115" mass="10366">MRTTLAKITAAAALCGCALLIGAGTASAHSCHHKHGSLAVGGNAVTRGDGDALAVGGDVDAAGAAAAVGGDAMGGTFAGAVGGDAMAGGPAAAVGGDAESLCEDALAVGGDAVGY</sequence>
<dbReference type="RefSeq" id="WP_407990998.1">
    <property type="nucleotide sequence ID" value="NZ_AP035881.2"/>
</dbReference>
<keyword evidence="1" id="KW-0732">Signal</keyword>
<dbReference type="EMBL" id="AP035881">
    <property type="protein sequence ID" value="BFP48821.1"/>
    <property type="molecule type" value="Genomic_DNA"/>
</dbReference>
<feature type="signal peptide" evidence="1">
    <location>
        <begin position="1"/>
        <end position="28"/>
    </location>
</feature>
<dbReference type="AlphaFoldDB" id="A0AB33K4R4"/>
<proteinExistence type="predicted"/>
<gene>
    <name evidence="2" type="ORF">KCMC57_51890</name>
</gene>
<feature type="chain" id="PRO_5044196598" evidence="1">
    <location>
        <begin position="29"/>
        <end position="115"/>
    </location>
</feature>
<reference evidence="2" key="1">
    <citation type="submission" date="2024-07" db="EMBL/GenBank/DDBJ databases">
        <title>Complete genome sequences of cellulolytic bacteria, Kitasatospora sp. CMC57 and Streptomyces sp. CMC78, isolated from Japanese agricultural soil.</title>
        <authorList>
            <person name="Hashimoto T."/>
            <person name="Ito M."/>
            <person name="Iwamoto M."/>
            <person name="Fukahori D."/>
            <person name="Shoda T."/>
            <person name="Sakoda M."/>
            <person name="Morohoshi T."/>
            <person name="Mitsuboshi M."/>
            <person name="Nishizawa T."/>
        </authorList>
    </citation>
    <scope>NUCLEOTIDE SEQUENCE</scope>
    <source>
        <strain evidence="2">CMC57</strain>
    </source>
</reference>
<organism evidence="2">
    <name type="scientific">Kitasatospora sp. CMC57</name>
    <dbReference type="NCBI Taxonomy" id="3231513"/>
    <lineage>
        <taxon>Bacteria</taxon>
        <taxon>Bacillati</taxon>
        <taxon>Actinomycetota</taxon>
        <taxon>Actinomycetes</taxon>
        <taxon>Kitasatosporales</taxon>
        <taxon>Streptomycetaceae</taxon>
        <taxon>Kitasatospora</taxon>
    </lineage>
</organism>
<evidence type="ECO:0000256" key="1">
    <source>
        <dbReference type="SAM" id="SignalP"/>
    </source>
</evidence>